<keyword evidence="1" id="KW-1133">Transmembrane helix</keyword>
<sequence length="186" mass="20523">MVSVSKEHSWSGRALATSMVFWFKKAQIRPEGRISDRAELSDLNSGPNYMKPGTTSSALVILSVLSSVAILLLIIISIVWIYRRYKKSSGRCRPSSEASTSSGGSDPILRSIYGYHFHRPYNLYDDKKVDRPDGAFLAKHPAHERRGTPRINIQQCRSLLTLSPCDSDGCSTALTSDVSSDISGLE</sequence>
<keyword evidence="2" id="KW-1185">Reference proteome</keyword>
<organism evidence="2 3">
    <name type="scientific">Romanomermis culicivorax</name>
    <name type="common">Nematode worm</name>
    <dbReference type="NCBI Taxonomy" id="13658"/>
    <lineage>
        <taxon>Eukaryota</taxon>
        <taxon>Metazoa</taxon>
        <taxon>Ecdysozoa</taxon>
        <taxon>Nematoda</taxon>
        <taxon>Enoplea</taxon>
        <taxon>Dorylaimia</taxon>
        <taxon>Mermithida</taxon>
        <taxon>Mermithoidea</taxon>
        <taxon>Mermithidae</taxon>
        <taxon>Romanomermis</taxon>
    </lineage>
</organism>
<evidence type="ECO:0000256" key="1">
    <source>
        <dbReference type="SAM" id="Phobius"/>
    </source>
</evidence>
<dbReference type="Proteomes" id="UP000887565">
    <property type="component" value="Unplaced"/>
</dbReference>
<dbReference type="WBParaSite" id="nRc.2.0.1.t17524-RA">
    <property type="protein sequence ID" value="nRc.2.0.1.t17524-RA"/>
    <property type="gene ID" value="nRc.2.0.1.g17524"/>
</dbReference>
<dbReference type="AlphaFoldDB" id="A0A915ITK4"/>
<name>A0A915ITK4_ROMCU</name>
<protein>
    <submittedName>
        <fullName evidence="3">Uncharacterized protein</fullName>
    </submittedName>
</protein>
<evidence type="ECO:0000313" key="3">
    <source>
        <dbReference type="WBParaSite" id="nRc.2.0.1.t17524-RA"/>
    </source>
</evidence>
<keyword evidence="1" id="KW-0812">Transmembrane</keyword>
<proteinExistence type="predicted"/>
<feature type="transmembrane region" description="Helical" evidence="1">
    <location>
        <begin position="58"/>
        <end position="82"/>
    </location>
</feature>
<accession>A0A915ITK4</accession>
<keyword evidence="1" id="KW-0472">Membrane</keyword>
<evidence type="ECO:0000313" key="2">
    <source>
        <dbReference type="Proteomes" id="UP000887565"/>
    </source>
</evidence>
<reference evidence="3" key="1">
    <citation type="submission" date="2022-11" db="UniProtKB">
        <authorList>
            <consortium name="WormBaseParasite"/>
        </authorList>
    </citation>
    <scope>IDENTIFICATION</scope>
</reference>